<dbReference type="Gene3D" id="1.25.40.10">
    <property type="entry name" value="Tetratricopeptide repeat domain"/>
    <property type="match status" value="1"/>
</dbReference>
<dbReference type="InterPro" id="IPR011990">
    <property type="entry name" value="TPR-like_helical_dom_sf"/>
</dbReference>
<evidence type="ECO:0000256" key="1">
    <source>
        <dbReference type="SAM" id="MobiDB-lite"/>
    </source>
</evidence>
<evidence type="ECO:0000313" key="2">
    <source>
        <dbReference type="EMBL" id="GAA2155571.1"/>
    </source>
</evidence>
<reference evidence="3" key="1">
    <citation type="journal article" date="2019" name="Int. J. Syst. Evol. Microbiol.">
        <title>The Global Catalogue of Microorganisms (GCM) 10K type strain sequencing project: providing services to taxonomists for standard genome sequencing and annotation.</title>
        <authorList>
            <consortium name="The Broad Institute Genomics Platform"/>
            <consortium name="The Broad Institute Genome Sequencing Center for Infectious Disease"/>
            <person name="Wu L."/>
            <person name="Ma J."/>
        </authorList>
    </citation>
    <scope>NUCLEOTIDE SEQUENCE [LARGE SCALE GENOMIC DNA]</scope>
    <source>
        <strain evidence="3">JCM 14560</strain>
    </source>
</reference>
<gene>
    <name evidence="2" type="ORF">GCM10009760_55640</name>
</gene>
<dbReference type="Proteomes" id="UP001422759">
    <property type="component" value="Unassembled WGS sequence"/>
</dbReference>
<accession>A0ABP5LWV6</accession>
<protein>
    <recommendedName>
        <fullName evidence="4">Tetratricopeptide repeat protein</fullName>
    </recommendedName>
</protein>
<proteinExistence type="predicted"/>
<feature type="region of interest" description="Disordered" evidence="1">
    <location>
        <begin position="125"/>
        <end position="160"/>
    </location>
</feature>
<evidence type="ECO:0000313" key="3">
    <source>
        <dbReference type="Proteomes" id="UP001422759"/>
    </source>
</evidence>
<comment type="caution">
    <text evidence="2">The sequence shown here is derived from an EMBL/GenBank/DDBJ whole genome shotgun (WGS) entry which is preliminary data.</text>
</comment>
<organism evidence="2 3">
    <name type="scientific">Kitasatospora kazusensis</name>
    <dbReference type="NCBI Taxonomy" id="407974"/>
    <lineage>
        <taxon>Bacteria</taxon>
        <taxon>Bacillati</taxon>
        <taxon>Actinomycetota</taxon>
        <taxon>Actinomycetes</taxon>
        <taxon>Kitasatosporales</taxon>
        <taxon>Streptomycetaceae</taxon>
        <taxon>Kitasatospora</taxon>
    </lineage>
</organism>
<sequence length="337" mass="36875">MDSLLAGPRFGRTGGTEETMTTAVSVGENELRTMLAQRSGLREDSLWYPAHDVPRAFKVSWPLTAEQAEDVLSDLLDGLRRVLPTPSTDGQDGPGRRYVYLSEITDRYQRCDTRRILERIQRAGATPASPAFGGEDYDPRSEQGWGARPSAAADGDGDGKPNWDWWRAVRQAGPRPFHRMPDPYVGEEGPPVDRALDLRESTGRGAAYRAALTAAVREDPRQIDCWAHLGGDALARAAADGRALSEALGFYQTAVAVAELSLPQAFTGVLAWSELDNRPFHRALHGLGLTWWRLGETAKAAAVFGNSLWTNPDDNQGIRYLIGQAEAGVPWHLAEGD</sequence>
<dbReference type="EMBL" id="BAAANT010000047">
    <property type="protein sequence ID" value="GAA2155571.1"/>
    <property type="molecule type" value="Genomic_DNA"/>
</dbReference>
<keyword evidence="3" id="KW-1185">Reference proteome</keyword>
<evidence type="ECO:0008006" key="4">
    <source>
        <dbReference type="Google" id="ProtNLM"/>
    </source>
</evidence>
<name>A0ABP5LWV6_9ACTN</name>